<evidence type="ECO:0000256" key="8">
    <source>
        <dbReference type="ARBA" id="ARBA00022989"/>
    </source>
</evidence>
<evidence type="ECO:0000313" key="16">
    <source>
        <dbReference type="EMBL" id="NRF68324.1"/>
    </source>
</evidence>
<evidence type="ECO:0000256" key="9">
    <source>
        <dbReference type="ARBA" id="ARBA00023133"/>
    </source>
</evidence>
<dbReference type="InterPro" id="IPR030470">
    <property type="entry name" value="UbiA_prenylTrfase_CS"/>
</dbReference>
<dbReference type="NCBIfam" id="TIGR01473">
    <property type="entry name" value="cyoE_ctaB"/>
    <property type="match status" value="1"/>
</dbReference>
<keyword evidence="5" id="KW-0997">Cell inner membrane</keyword>
<dbReference type="PANTHER" id="PTHR43448:SF7">
    <property type="entry name" value="4-HYDROXYBENZOATE SOLANESYLTRANSFERASE"/>
    <property type="match status" value="1"/>
</dbReference>
<comment type="caution">
    <text evidence="16">The sequence shown here is derived from an EMBL/GenBank/DDBJ whole genome shotgun (WGS) entry which is preliminary data.</text>
</comment>
<dbReference type="EMBL" id="JABRWJ010000004">
    <property type="protein sequence ID" value="NRF68324.1"/>
    <property type="molecule type" value="Genomic_DNA"/>
</dbReference>
<dbReference type="Gene3D" id="1.10.357.140">
    <property type="entry name" value="UbiA prenyltransferase"/>
    <property type="match status" value="1"/>
</dbReference>
<protein>
    <recommendedName>
        <fullName evidence="12 15">Protoheme IX farnesyltransferase</fullName>
        <ecNumber evidence="3 15">2.5.1.141</ecNumber>
    </recommendedName>
    <alternativeName>
        <fullName evidence="13 15">Heme B farnesyltransferase</fullName>
    </alternativeName>
    <alternativeName>
        <fullName evidence="11 15">Heme O synthase</fullName>
    </alternativeName>
</protein>
<dbReference type="Pfam" id="PF01040">
    <property type="entry name" value="UbiA"/>
    <property type="match status" value="1"/>
</dbReference>
<accession>A0ABX2EI87</accession>
<feature type="transmembrane region" description="Helical" evidence="15">
    <location>
        <begin position="154"/>
        <end position="173"/>
    </location>
</feature>
<evidence type="ECO:0000256" key="5">
    <source>
        <dbReference type="ARBA" id="ARBA00022519"/>
    </source>
</evidence>
<dbReference type="HAMAP" id="MF_00154">
    <property type="entry name" value="CyoE_CtaB"/>
    <property type="match status" value="1"/>
</dbReference>
<name>A0ABX2EI87_9BURK</name>
<dbReference type="Proteomes" id="UP000737171">
    <property type="component" value="Unassembled WGS sequence"/>
</dbReference>
<feature type="transmembrane region" description="Helical" evidence="15">
    <location>
        <begin position="281"/>
        <end position="302"/>
    </location>
</feature>
<dbReference type="PROSITE" id="PS00943">
    <property type="entry name" value="UBIA"/>
    <property type="match status" value="1"/>
</dbReference>
<comment type="similarity">
    <text evidence="15">Belongs to the UbiA prenyltransferase family. Protoheme IX farnesyltransferase subfamily.</text>
</comment>
<evidence type="ECO:0000256" key="10">
    <source>
        <dbReference type="ARBA" id="ARBA00023136"/>
    </source>
</evidence>
<evidence type="ECO:0000256" key="15">
    <source>
        <dbReference type="HAMAP-Rule" id="MF_00154"/>
    </source>
</evidence>
<comment type="pathway">
    <text evidence="2 15">Porphyrin-containing compound metabolism; heme O biosynthesis; heme O from protoheme: step 1/1.</text>
</comment>
<evidence type="ECO:0000256" key="6">
    <source>
        <dbReference type="ARBA" id="ARBA00022679"/>
    </source>
</evidence>
<dbReference type="EC" id="2.5.1.141" evidence="3 15"/>
<dbReference type="InterPro" id="IPR006369">
    <property type="entry name" value="Protohaem_IX_farnesylTrfase"/>
</dbReference>
<feature type="transmembrane region" description="Helical" evidence="15">
    <location>
        <begin position="33"/>
        <end position="51"/>
    </location>
</feature>
<keyword evidence="7 15" id="KW-0812">Transmembrane</keyword>
<comment type="catalytic activity">
    <reaction evidence="14 15">
        <text>heme b + (2E,6E)-farnesyl diphosphate + H2O = Fe(II)-heme o + diphosphate</text>
        <dbReference type="Rhea" id="RHEA:28070"/>
        <dbReference type="ChEBI" id="CHEBI:15377"/>
        <dbReference type="ChEBI" id="CHEBI:33019"/>
        <dbReference type="ChEBI" id="CHEBI:60344"/>
        <dbReference type="ChEBI" id="CHEBI:60530"/>
        <dbReference type="ChEBI" id="CHEBI:175763"/>
        <dbReference type="EC" id="2.5.1.141"/>
    </reaction>
</comment>
<evidence type="ECO:0000256" key="1">
    <source>
        <dbReference type="ARBA" id="ARBA00004651"/>
    </source>
</evidence>
<dbReference type="RefSeq" id="WP_173123864.1">
    <property type="nucleotide sequence ID" value="NZ_JABRWJ010000004.1"/>
</dbReference>
<reference evidence="16 17" key="1">
    <citation type="submission" date="2020-05" db="EMBL/GenBank/DDBJ databases">
        <title>Aquincola sp. isolate from soil.</title>
        <authorList>
            <person name="Han J."/>
            <person name="Kim D.-U."/>
        </authorList>
    </citation>
    <scope>NUCLEOTIDE SEQUENCE [LARGE SCALE GENOMIC DNA]</scope>
    <source>
        <strain evidence="16 17">S2</strain>
    </source>
</reference>
<feature type="transmembrane region" description="Helical" evidence="15">
    <location>
        <begin position="179"/>
        <end position="200"/>
    </location>
</feature>
<feature type="transmembrane region" description="Helical" evidence="15">
    <location>
        <begin position="228"/>
        <end position="245"/>
    </location>
</feature>
<keyword evidence="10 15" id="KW-0472">Membrane</keyword>
<organism evidence="16 17">
    <name type="scientific">Pseudaquabacterium terrae</name>
    <dbReference type="NCBI Taxonomy" id="2732868"/>
    <lineage>
        <taxon>Bacteria</taxon>
        <taxon>Pseudomonadati</taxon>
        <taxon>Pseudomonadota</taxon>
        <taxon>Betaproteobacteria</taxon>
        <taxon>Burkholderiales</taxon>
        <taxon>Sphaerotilaceae</taxon>
        <taxon>Pseudaquabacterium</taxon>
    </lineage>
</organism>
<gene>
    <name evidence="15" type="primary">ctaB</name>
    <name evidence="16" type="ORF">HLB44_15125</name>
</gene>
<feature type="transmembrane region" description="Helical" evidence="15">
    <location>
        <begin position="251"/>
        <end position="269"/>
    </location>
</feature>
<proteinExistence type="inferred from homology"/>
<feature type="transmembrane region" description="Helical" evidence="15">
    <location>
        <begin position="129"/>
        <end position="147"/>
    </location>
</feature>
<evidence type="ECO:0000256" key="12">
    <source>
        <dbReference type="ARBA" id="ARBA00040810"/>
    </source>
</evidence>
<dbReference type="PANTHER" id="PTHR43448">
    <property type="entry name" value="PROTOHEME IX FARNESYLTRANSFERASE, MITOCHONDRIAL"/>
    <property type="match status" value="1"/>
</dbReference>
<comment type="function">
    <text evidence="15">Converts heme B (protoheme IX) to heme O by substitution of the vinyl group on carbon 2 of heme B porphyrin ring with a hydroxyethyl farnesyl side group.</text>
</comment>
<dbReference type="CDD" id="cd13957">
    <property type="entry name" value="PT_UbiA_Cox10"/>
    <property type="match status" value="1"/>
</dbReference>
<evidence type="ECO:0000256" key="4">
    <source>
        <dbReference type="ARBA" id="ARBA00022475"/>
    </source>
</evidence>
<evidence type="ECO:0000256" key="7">
    <source>
        <dbReference type="ARBA" id="ARBA00022692"/>
    </source>
</evidence>
<keyword evidence="8 15" id="KW-1133">Transmembrane helix</keyword>
<dbReference type="InterPro" id="IPR044878">
    <property type="entry name" value="UbiA_sf"/>
</dbReference>
<feature type="transmembrane region" description="Helical" evidence="15">
    <location>
        <begin position="100"/>
        <end position="123"/>
    </location>
</feature>
<comment type="subcellular location">
    <subcellularLocation>
        <location evidence="1 15">Cell membrane</location>
        <topology evidence="1 15">Multi-pass membrane protein</topology>
    </subcellularLocation>
</comment>
<evidence type="ECO:0000313" key="17">
    <source>
        <dbReference type="Proteomes" id="UP000737171"/>
    </source>
</evidence>
<keyword evidence="6 15" id="KW-0808">Transferase</keyword>
<keyword evidence="9 15" id="KW-0350">Heme biosynthesis</keyword>
<comment type="miscellaneous">
    <text evidence="15">Carbon 2 of the heme B porphyrin ring is defined according to the Fischer nomenclature.</text>
</comment>
<evidence type="ECO:0000256" key="3">
    <source>
        <dbReference type="ARBA" id="ARBA00012292"/>
    </source>
</evidence>
<keyword evidence="4 15" id="KW-1003">Cell membrane</keyword>
<evidence type="ECO:0000256" key="14">
    <source>
        <dbReference type="ARBA" id="ARBA00047690"/>
    </source>
</evidence>
<feature type="transmembrane region" description="Helical" evidence="15">
    <location>
        <begin position="57"/>
        <end position="79"/>
    </location>
</feature>
<evidence type="ECO:0000256" key="11">
    <source>
        <dbReference type="ARBA" id="ARBA00030253"/>
    </source>
</evidence>
<evidence type="ECO:0000256" key="2">
    <source>
        <dbReference type="ARBA" id="ARBA00004919"/>
    </source>
</evidence>
<evidence type="ECO:0000256" key="13">
    <source>
        <dbReference type="ARBA" id="ARBA00042475"/>
    </source>
</evidence>
<dbReference type="NCBIfam" id="NF003349">
    <property type="entry name" value="PRK04375.1-2"/>
    <property type="match status" value="1"/>
</dbReference>
<sequence length="304" mass="32952">MEQSAELATPSPLPRTRQRRLWHRYVELTKPRVVALMSFTVLVGMLLATSGPVPLPLFLFGTLGVALVAGSAAAINHLVDRRIDALMARTRLRPLPSGALGAVQVLAFAAAIGAAGMALLLHFTNLLCALLTFASLLGYAVVYSLYLKRATPQNIVIGGAAGAAPPLLGWVAVTGQVDPGALVLFLIILVWTPPHFWALAIHRCADYAKADIPMLPVVHGIPFTQKRVLQYTIALLPLTLLPNAIGMSSWLYLAGALPLGLRFIWHAWALKRDVRQAMPTFRFSIVHLFGLFGLLLADHYLLPL</sequence>
<keyword evidence="17" id="KW-1185">Reference proteome</keyword>
<dbReference type="InterPro" id="IPR000537">
    <property type="entry name" value="UbiA_prenyltransferase"/>
</dbReference>